<dbReference type="PANTHER" id="PTHR30065:SF8">
    <property type="entry name" value="FLAGELLAR BIOSYNTHETIC PROTEIN FLIR"/>
    <property type="match status" value="1"/>
</dbReference>
<evidence type="ECO:0000313" key="11">
    <source>
        <dbReference type="EMBL" id="GHD63299.1"/>
    </source>
</evidence>
<evidence type="ECO:0000256" key="2">
    <source>
        <dbReference type="ARBA" id="ARBA00009772"/>
    </source>
</evidence>
<dbReference type="Pfam" id="PF01311">
    <property type="entry name" value="Bac_export_1"/>
    <property type="match status" value="1"/>
</dbReference>
<sequence length="260" mass="27875">MDAIAKALPDLLAAVWWPFCRFMAAFSMAPILGDGMVPVRVRVLLALGLAIVTLPALQAATHIDPFSARGIVVAIEQVVIGAVFGLAFHLSMAAIMLLGFVTSSQMGLSMAVMNDPMNGSSSDVVSSLLYILCILVFFSIDGHLVLVNIVYTSFARWPVGGGIDLLSLQDIAYNVAWVFSAALLLAIPVIFSAMVVQLGFGLLNRVAPTLNLFSLGFSVVTLFGLFMLAMLIRTLPDHYLRLTEQVLDLLNQRLAAGPHG</sequence>
<comment type="function">
    <text evidence="1 10">Role in flagellar biosynthesis.</text>
</comment>
<evidence type="ECO:0000313" key="12">
    <source>
        <dbReference type="Proteomes" id="UP000604737"/>
    </source>
</evidence>
<evidence type="ECO:0000256" key="6">
    <source>
        <dbReference type="ARBA" id="ARBA00022989"/>
    </source>
</evidence>
<feature type="transmembrane region" description="Helical" evidence="10">
    <location>
        <begin position="171"/>
        <end position="200"/>
    </location>
</feature>
<dbReference type="NCBIfam" id="TIGR01400">
    <property type="entry name" value="fliR"/>
    <property type="match status" value="1"/>
</dbReference>
<dbReference type="Proteomes" id="UP000604737">
    <property type="component" value="Unassembled WGS sequence"/>
</dbReference>
<organism evidence="11 12">
    <name type="scientific">Jeongeupia chitinilytica</name>
    <dbReference type="NCBI Taxonomy" id="1041641"/>
    <lineage>
        <taxon>Bacteria</taxon>
        <taxon>Pseudomonadati</taxon>
        <taxon>Pseudomonadota</taxon>
        <taxon>Betaproteobacteria</taxon>
        <taxon>Neisseriales</taxon>
        <taxon>Chitinibacteraceae</taxon>
        <taxon>Jeongeupia</taxon>
    </lineage>
</organism>
<feature type="transmembrane region" description="Helical" evidence="10">
    <location>
        <begin position="78"/>
        <end position="108"/>
    </location>
</feature>
<keyword evidence="11" id="KW-0282">Flagellum</keyword>
<feature type="transmembrane region" description="Helical" evidence="10">
    <location>
        <begin position="128"/>
        <end position="151"/>
    </location>
</feature>
<comment type="subcellular location">
    <subcellularLocation>
        <location evidence="10">Cell membrane</location>
        <topology evidence="10">Multi-pass membrane protein</topology>
    </subcellularLocation>
    <subcellularLocation>
        <location evidence="10">Bacterial flagellum basal body</location>
    </subcellularLocation>
</comment>
<feature type="transmembrane region" description="Helical" evidence="10">
    <location>
        <begin position="212"/>
        <end position="232"/>
    </location>
</feature>
<proteinExistence type="inferred from homology"/>
<name>A0ABQ3H1T7_9NEIS</name>
<feature type="transmembrane region" description="Helical" evidence="10">
    <location>
        <begin position="12"/>
        <end position="33"/>
    </location>
</feature>
<dbReference type="EMBL" id="BMYO01000005">
    <property type="protein sequence ID" value="GHD63299.1"/>
    <property type="molecule type" value="Genomic_DNA"/>
</dbReference>
<comment type="caution">
    <text evidence="11">The sequence shown here is derived from an EMBL/GenBank/DDBJ whole genome shotgun (WGS) entry which is preliminary data.</text>
</comment>
<dbReference type="InterPro" id="IPR006303">
    <property type="entry name" value="FliR"/>
</dbReference>
<evidence type="ECO:0000256" key="4">
    <source>
        <dbReference type="ARBA" id="ARBA00022475"/>
    </source>
</evidence>
<keyword evidence="5 10" id="KW-0812">Transmembrane</keyword>
<dbReference type="InterPro" id="IPR002010">
    <property type="entry name" value="T3SS_IM_R"/>
</dbReference>
<gene>
    <name evidence="11" type="primary">lfiR</name>
    <name evidence="11" type="ORF">GCM10007350_20440</name>
</gene>
<evidence type="ECO:0000256" key="8">
    <source>
        <dbReference type="ARBA" id="ARBA00023143"/>
    </source>
</evidence>
<feature type="transmembrane region" description="Helical" evidence="10">
    <location>
        <begin position="39"/>
        <end position="57"/>
    </location>
</feature>
<evidence type="ECO:0000256" key="9">
    <source>
        <dbReference type="NCBIfam" id="TIGR01400"/>
    </source>
</evidence>
<evidence type="ECO:0000256" key="3">
    <source>
        <dbReference type="ARBA" id="ARBA00021717"/>
    </source>
</evidence>
<keyword evidence="11" id="KW-0966">Cell projection</keyword>
<evidence type="ECO:0000256" key="1">
    <source>
        <dbReference type="ARBA" id="ARBA00002578"/>
    </source>
</evidence>
<evidence type="ECO:0000256" key="5">
    <source>
        <dbReference type="ARBA" id="ARBA00022692"/>
    </source>
</evidence>
<dbReference type="RefSeq" id="WP_189460456.1">
    <property type="nucleotide sequence ID" value="NZ_BMYO01000005.1"/>
</dbReference>
<dbReference type="PANTHER" id="PTHR30065">
    <property type="entry name" value="FLAGELLAR BIOSYNTHETIC PROTEIN FLIR"/>
    <property type="match status" value="1"/>
</dbReference>
<keyword evidence="12" id="KW-1185">Reference proteome</keyword>
<dbReference type="PRINTS" id="PR00953">
    <property type="entry name" value="TYPE3IMRPROT"/>
</dbReference>
<keyword evidence="7 10" id="KW-0472">Membrane</keyword>
<keyword evidence="8 10" id="KW-0975">Bacterial flagellum</keyword>
<protein>
    <recommendedName>
        <fullName evidence="3 9">Flagellar biosynthetic protein FliR</fullName>
    </recommendedName>
</protein>
<evidence type="ECO:0000256" key="10">
    <source>
        <dbReference type="RuleBase" id="RU362071"/>
    </source>
</evidence>
<comment type="similarity">
    <text evidence="2 10">Belongs to the FliR/MopE/SpaR family.</text>
</comment>
<reference evidence="12" key="1">
    <citation type="journal article" date="2019" name="Int. J. Syst. Evol. Microbiol.">
        <title>The Global Catalogue of Microorganisms (GCM) 10K type strain sequencing project: providing services to taxonomists for standard genome sequencing and annotation.</title>
        <authorList>
            <consortium name="The Broad Institute Genomics Platform"/>
            <consortium name="The Broad Institute Genome Sequencing Center for Infectious Disease"/>
            <person name="Wu L."/>
            <person name="Ma J."/>
        </authorList>
    </citation>
    <scope>NUCLEOTIDE SEQUENCE [LARGE SCALE GENOMIC DNA]</scope>
    <source>
        <strain evidence="12">KCTC 23701</strain>
    </source>
</reference>
<keyword evidence="11" id="KW-0969">Cilium</keyword>
<accession>A0ABQ3H1T7</accession>
<keyword evidence="6 10" id="KW-1133">Transmembrane helix</keyword>
<keyword evidence="4 10" id="KW-1003">Cell membrane</keyword>
<evidence type="ECO:0000256" key="7">
    <source>
        <dbReference type="ARBA" id="ARBA00023136"/>
    </source>
</evidence>